<evidence type="ECO:0000256" key="12">
    <source>
        <dbReference type="ARBA" id="ARBA00023211"/>
    </source>
</evidence>
<dbReference type="EMBL" id="AZJI01000001">
    <property type="protein sequence ID" value="ETD25258.1"/>
    <property type="molecule type" value="Genomic_DNA"/>
</dbReference>
<dbReference type="OrthoDB" id="9803420at2"/>
<evidence type="ECO:0000313" key="18">
    <source>
        <dbReference type="Proteomes" id="UP000018731"/>
    </source>
</evidence>
<dbReference type="GO" id="GO:0043137">
    <property type="term" value="P:DNA replication, removal of RNA primer"/>
    <property type="evidence" value="ECO:0007669"/>
    <property type="project" value="TreeGrafter"/>
</dbReference>
<protein>
    <recommendedName>
        <fullName evidence="14">Ribonuclease</fullName>
        <ecNumber evidence="14">3.1.26.4</ecNumber>
    </recommendedName>
</protein>
<comment type="cofactor">
    <cofactor evidence="2">
        <name>Mn(2+)</name>
        <dbReference type="ChEBI" id="CHEBI:29035"/>
    </cofactor>
</comment>
<evidence type="ECO:0000259" key="16">
    <source>
        <dbReference type="PROSITE" id="PS51975"/>
    </source>
</evidence>
<dbReference type="EC" id="3.1.26.4" evidence="14"/>
<keyword evidence="12" id="KW-0464">Manganese</keyword>
<gene>
    <name evidence="17" type="ORF">HMPREF2086_00598</name>
</gene>
<dbReference type="eggNOG" id="COG0164">
    <property type="taxonomic scope" value="Bacteria"/>
</dbReference>
<dbReference type="PANTHER" id="PTHR10954">
    <property type="entry name" value="RIBONUCLEASE H2 SUBUNIT A"/>
    <property type="match status" value="1"/>
</dbReference>
<comment type="caution">
    <text evidence="13">Lacks conserved residue(s) required for the propagation of feature annotation.</text>
</comment>
<comment type="similarity">
    <text evidence="6 14">Belongs to the RNase HII family.</text>
</comment>
<dbReference type="PROSITE" id="PS51975">
    <property type="entry name" value="RNASE_H_2"/>
    <property type="match status" value="1"/>
</dbReference>
<dbReference type="InterPro" id="IPR024567">
    <property type="entry name" value="RNase_HII/HIII_dom"/>
</dbReference>
<dbReference type="Proteomes" id="UP000018731">
    <property type="component" value="Unassembled WGS sequence"/>
</dbReference>
<comment type="cofactor">
    <cofactor evidence="3">
        <name>Mg(2+)</name>
        <dbReference type="ChEBI" id="CHEBI:18420"/>
    </cofactor>
</comment>
<keyword evidence="8 14" id="KW-0540">Nuclease</keyword>
<evidence type="ECO:0000256" key="7">
    <source>
        <dbReference type="ARBA" id="ARBA00022490"/>
    </source>
</evidence>
<feature type="compositionally biased region" description="Polar residues" evidence="15">
    <location>
        <begin position="301"/>
        <end position="310"/>
    </location>
</feature>
<feature type="compositionally biased region" description="Polar residues" evidence="15">
    <location>
        <begin position="272"/>
        <end position="284"/>
    </location>
</feature>
<proteinExistence type="inferred from homology"/>
<keyword evidence="9" id="KW-0479">Metal-binding</keyword>
<evidence type="ECO:0000256" key="1">
    <source>
        <dbReference type="ARBA" id="ARBA00000077"/>
    </source>
</evidence>
<comment type="subcellular location">
    <subcellularLocation>
        <location evidence="5">Cytoplasm</location>
    </subcellularLocation>
</comment>
<feature type="compositionally biased region" description="Basic and acidic residues" evidence="15">
    <location>
        <begin position="262"/>
        <end position="271"/>
    </location>
</feature>
<organism evidence="17 18">
    <name type="scientific">Helicobacter macacae MIT 99-5501</name>
    <dbReference type="NCBI Taxonomy" id="1357400"/>
    <lineage>
        <taxon>Bacteria</taxon>
        <taxon>Pseudomonadati</taxon>
        <taxon>Campylobacterota</taxon>
        <taxon>Epsilonproteobacteria</taxon>
        <taxon>Campylobacterales</taxon>
        <taxon>Helicobacteraceae</taxon>
        <taxon>Helicobacter</taxon>
    </lineage>
</organism>
<dbReference type="GO" id="GO:0003723">
    <property type="term" value="F:RNA binding"/>
    <property type="evidence" value="ECO:0007669"/>
    <property type="project" value="UniProtKB-UniRule"/>
</dbReference>
<evidence type="ECO:0000256" key="2">
    <source>
        <dbReference type="ARBA" id="ARBA00001936"/>
    </source>
</evidence>
<dbReference type="STRING" id="1357400.HMPREF2086_00598"/>
<evidence type="ECO:0000256" key="13">
    <source>
        <dbReference type="PROSITE-ProRule" id="PRU01319"/>
    </source>
</evidence>
<dbReference type="Gene3D" id="3.30.420.10">
    <property type="entry name" value="Ribonuclease H-like superfamily/Ribonuclease H"/>
    <property type="match status" value="1"/>
</dbReference>
<comment type="caution">
    <text evidence="17">The sequence shown here is derived from an EMBL/GenBank/DDBJ whole genome shotgun (WGS) entry which is preliminary data.</text>
</comment>
<evidence type="ECO:0000256" key="14">
    <source>
        <dbReference type="RuleBase" id="RU003515"/>
    </source>
</evidence>
<dbReference type="PATRIC" id="fig|1357400.3.peg.818"/>
<evidence type="ECO:0000256" key="9">
    <source>
        <dbReference type="ARBA" id="ARBA00022723"/>
    </source>
</evidence>
<evidence type="ECO:0000256" key="6">
    <source>
        <dbReference type="ARBA" id="ARBA00007383"/>
    </source>
</evidence>
<dbReference type="RefSeq" id="WP_023927323.1">
    <property type="nucleotide sequence ID" value="NZ_KI669454.1"/>
</dbReference>
<dbReference type="InterPro" id="IPR036397">
    <property type="entry name" value="RNaseH_sf"/>
</dbReference>
<evidence type="ECO:0000256" key="4">
    <source>
        <dbReference type="ARBA" id="ARBA00004065"/>
    </source>
</evidence>
<comment type="function">
    <text evidence="4 14">Endonuclease that specifically degrades the RNA of RNA-DNA hybrids.</text>
</comment>
<dbReference type="AlphaFoldDB" id="V8CCV8"/>
<evidence type="ECO:0000256" key="10">
    <source>
        <dbReference type="ARBA" id="ARBA00022759"/>
    </source>
</evidence>
<evidence type="ECO:0000256" key="3">
    <source>
        <dbReference type="ARBA" id="ARBA00001946"/>
    </source>
</evidence>
<reference evidence="17 18" key="1">
    <citation type="journal article" date="2014" name="Genome Announc.">
        <title>Draft genome sequences of six enterohepatic helicobacter species isolated from humans and one from rhesus macaques.</title>
        <authorList>
            <person name="Shen Z."/>
            <person name="Sheh A."/>
            <person name="Young S.K."/>
            <person name="Abouelliel A."/>
            <person name="Ward D.V."/>
            <person name="Earl A.M."/>
            <person name="Fox J.G."/>
        </authorList>
    </citation>
    <scope>NUCLEOTIDE SEQUENCE [LARGE SCALE GENOMIC DNA]</scope>
    <source>
        <strain evidence="17 18">MIT 99-5501</strain>
    </source>
</reference>
<keyword evidence="11 14" id="KW-0378">Hydrolase</keyword>
<dbReference type="HOGENOM" id="CLU_036532_3_1_7"/>
<feature type="domain" description="RNase H type-2" evidence="16">
    <location>
        <begin position="1"/>
        <end position="249"/>
    </location>
</feature>
<dbReference type="PANTHER" id="PTHR10954:SF18">
    <property type="entry name" value="RIBONUCLEASE HII"/>
    <property type="match status" value="1"/>
</dbReference>
<sequence length="310" mass="33598">MLICGIDEAGRGCLAGSLFVAGVVCDEEVLSQNLSKDLQKMGIKDSKKLSKHKRYELKSRLDEILHLSHFVVEKTAEEIDTKGLSVCLKEALEAIMQAVVSAAKSEVIKKPNDKNEELGKSSGGDLLDLPQEDLIRFYFDGNSTFGASVPSIESTTKISLECIVKGDALVPLISCASIYAKCAKDTQSTQLDKIYPQYDLATNAGYGTKAHIESIARYGLSPIHRASFCGKFLDSSRSLDSTLFGECGESSDFVKSSVQKSSEAKTREAKSSKLQSNRTDSSNAKSSKPKSTKRTTKATKNQPSLFSGLL</sequence>
<keyword evidence="10 14" id="KW-0255">Endonuclease</keyword>
<dbReference type="Pfam" id="PF01351">
    <property type="entry name" value="RNase_HII"/>
    <property type="match status" value="2"/>
</dbReference>
<evidence type="ECO:0000313" key="17">
    <source>
        <dbReference type="EMBL" id="ETD25258.1"/>
    </source>
</evidence>
<feature type="region of interest" description="Disordered" evidence="15">
    <location>
        <begin position="257"/>
        <end position="310"/>
    </location>
</feature>
<dbReference type="CDD" id="cd07182">
    <property type="entry name" value="RNase_HII_bacteria_HII_like"/>
    <property type="match status" value="1"/>
</dbReference>
<dbReference type="SUPFAM" id="SSF53098">
    <property type="entry name" value="Ribonuclease H-like"/>
    <property type="match status" value="1"/>
</dbReference>
<feature type="compositionally biased region" description="Basic residues" evidence="15">
    <location>
        <begin position="287"/>
        <end position="297"/>
    </location>
</feature>
<dbReference type="InterPro" id="IPR001352">
    <property type="entry name" value="RNase_HII/HIII"/>
</dbReference>
<name>V8CCV8_9HELI</name>
<dbReference type="InterPro" id="IPR022898">
    <property type="entry name" value="RNase_HII"/>
</dbReference>
<dbReference type="GO" id="GO:0032299">
    <property type="term" value="C:ribonuclease H2 complex"/>
    <property type="evidence" value="ECO:0007669"/>
    <property type="project" value="TreeGrafter"/>
</dbReference>
<keyword evidence="18" id="KW-1185">Reference proteome</keyword>
<dbReference type="GO" id="GO:0006298">
    <property type="term" value="P:mismatch repair"/>
    <property type="evidence" value="ECO:0007669"/>
    <property type="project" value="TreeGrafter"/>
</dbReference>
<evidence type="ECO:0000256" key="8">
    <source>
        <dbReference type="ARBA" id="ARBA00022722"/>
    </source>
</evidence>
<dbReference type="GO" id="GO:0005737">
    <property type="term" value="C:cytoplasm"/>
    <property type="evidence" value="ECO:0007669"/>
    <property type="project" value="UniProtKB-SubCell"/>
</dbReference>
<dbReference type="GO" id="GO:0046872">
    <property type="term" value="F:metal ion binding"/>
    <property type="evidence" value="ECO:0007669"/>
    <property type="project" value="UniProtKB-KW"/>
</dbReference>
<dbReference type="InterPro" id="IPR012337">
    <property type="entry name" value="RNaseH-like_sf"/>
</dbReference>
<evidence type="ECO:0000256" key="15">
    <source>
        <dbReference type="SAM" id="MobiDB-lite"/>
    </source>
</evidence>
<evidence type="ECO:0000256" key="11">
    <source>
        <dbReference type="ARBA" id="ARBA00022801"/>
    </source>
</evidence>
<evidence type="ECO:0000256" key="5">
    <source>
        <dbReference type="ARBA" id="ARBA00004496"/>
    </source>
</evidence>
<accession>V8CCV8</accession>
<comment type="catalytic activity">
    <reaction evidence="1 14">
        <text>Endonucleolytic cleavage to 5'-phosphomonoester.</text>
        <dbReference type="EC" id="3.1.26.4"/>
    </reaction>
</comment>
<dbReference type="GO" id="GO:0004523">
    <property type="term" value="F:RNA-DNA hybrid ribonuclease activity"/>
    <property type="evidence" value="ECO:0007669"/>
    <property type="project" value="UniProtKB-EC"/>
</dbReference>
<keyword evidence="7" id="KW-0963">Cytoplasm</keyword>